<comment type="caution">
    <text evidence="2">The sequence shown here is derived from an EMBL/GenBank/DDBJ whole genome shotgun (WGS) entry which is preliminary data.</text>
</comment>
<sequence>MKTLFVSVLCLVCFVKTSAQGPNPPEVTPEQEVKQVVEAFFDGFHKQDSLAMKSLVTDDVVLQTTARNKQGKTLFKTEKFDKLITSITSIPDSISFQEKLTSFSIQVDRTMANAWVGYEFWLNGKFSHCGINSFQLVNFDGDWKIIYLIDTRGRAGCLEE</sequence>
<organism evidence="2 3">
    <name type="scientific">Flagellimonas hymeniacidonis</name>
    <dbReference type="NCBI Taxonomy" id="2603628"/>
    <lineage>
        <taxon>Bacteria</taxon>
        <taxon>Pseudomonadati</taxon>
        <taxon>Bacteroidota</taxon>
        <taxon>Flavobacteriia</taxon>
        <taxon>Flavobacteriales</taxon>
        <taxon>Flavobacteriaceae</taxon>
        <taxon>Flagellimonas</taxon>
    </lineage>
</organism>
<reference evidence="2 3" key="1">
    <citation type="submission" date="2019-08" db="EMBL/GenBank/DDBJ databases">
        <title>Professor.</title>
        <authorList>
            <person name="Park J.S."/>
        </authorList>
    </citation>
    <scope>NUCLEOTIDE SEQUENCE [LARGE SCALE GENOMIC DNA]</scope>
    <source>
        <strain evidence="2 3">176CP5-101</strain>
    </source>
</reference>
<dbReference type="SUPFAM" id="SSF54427">
    <property type="entry name" value="NTF2-like"/>
    <property type="match status" value="1"/>
</dbReference>
<accession>A0A5C8V2A0</accession>
<keyword evidence="1" id="KW-0732">Signal</keyword>
<dbReference type="RefSeq" id="WP_147744228.1">
    <property type="nucleotide sequence ID" value="NZ_VRUR01000002.1"/>
</dbReference>
<protein>
    <submittedName>
        <fullName evidence="2">Nuclear transport factor 2 family protein</fullName>
    </submittedName>
</protein>
<feature type="chain" id="PRO_5022848006" evidence="1">
    <location>
        <begin position="22"/>
        <end position="160"/>
    </location>
</feature>
<proteinExistence type="predicted"/>
<keyword evidence="3" id="KW-1185">Reference proteome</keyword>
<dbReference type="Gene3D" id="3.10.450.50">
    <property type="match status" value="1"/>
</dbReference>
<dbReference type="InterPro" id="IPR032710">
    <property type="entry name" value="NTF2-like_dom_sf"/>
</dbReference>
<dbReference type="AlphaFoldDB" id="A0A5C8V2A0"/>
<feature type="signal peptide" evidence="1">
    <location>
        <begin position="1"/>
        <end position="21"/>
    </location>
</feature>
<evidence type="ECO:0000313" key="3">
    <source>
        <dbReference type="Proteomes" id="UP000321456"/>
    </source>
</evidence>
<dbReference type="EMBL" id="VRUR01000002">
    <property type="protein sequence ID" value="TXN35496.1"/>
    <property type="molecule type" value="Genomic_DNA"/>
</dbReference>
<gene>
    <name evidence="2" type="ORF">FVB32_13020</name>
</gene>
<name>A0A5C8V2A0_9FLAO</name>
<evidence type="ECO:0000256" key="1">
    <source>
        <dbReference type="SAM" id="SignalP"/>
    </source>
</evidence>
<evidence type="ECO:0000313" key="2">
    <source>
        <dbReference type="EMBL" id="TXN35496.1"/>
    </source>
</evidence>
<dbReference type="Proteomes" id="UP000321456">
    <property type="component" value="Unassembled WGS sequence"/>
</dbReference>